<feature type="region of interest" description="Disordered" evidence="1">
    <location>
        <begin position="55"/>
        <end position="74"/>
    </location>
</feature>
<keyword evidence="3" id="KW-1185">Reference proteome</keyword>
<comment type="caution">
    <text evidence="2">The sequence shown here is derived from an EMBL/GenBank/DDBJ whole genome shotgun (WGS) entry which is preliminary data.</text>
</comment>
<protein>
    <submittedName>
        <fullName evidence="2">Uncharacterized protein</fullName>
    </submittedName>
</protein>
<dbReference type="EMBL" id="BAAAPC010000015">
    <property type="protein sequence ID" value="GAA2005119.1"/>
    <property type="molecule type" value="Genomic_DNA"/>
</dbReference>
<proteinExistence type="predicted"/>
<evidence type="ECO:0000313" key="3">
    <source>
        <dbReference type="Proteomes" id="UP001501585"/>
    </source>
</evidence>
<organism evidence="2 3">
    <name type="scientific">Nocardiopsis rhodophaea</name>
    <dbReference type="NCBI Taxonomy" id="280238"/>
    <lineage>
        <taxon>Bacteria</taxon>
        <taxon>Bacillati</taxon>
        <taxon>Actinomycetota</taxon>
        <taxon>Actinomycetes</taxon>
        <taxon>Streptosporangiales</taxon>
        <taxon>Nocardiopsidaceae</taxon>
        <taxon>Nocardiopsis</taxon>
    </lineage>
</organism>
<dbReference type="Proteomes" id="UP001501585">
    <property type="component" value="Unassembled WGS sequence"/>
</dbReference>
<evidence type="ECO:0000256" key="1">
    <source>
        <dbReference type="SAM" id="MobiDB-lite"/>
    </source>
</evidence>
<evidence type="ECO:0000313" key="2">
    <source>
        <dbReference type="EMBL" id="GAA2005119.1"/>
    </source>
</evidence>
<gene>
    <name evidence="2" type="ORF">GCM10009799_35620</name>
</gene>
<accession>A0ABP5EQM4</accession>
<feature type="region of interest" description="Disordered" evidence="1">
    <location>
        <begin position="1"/>
        <end position="37"/>
    </location>
</feature>
<name>A0ABP5EQM4_9ACTN</name>
<reference evidence="3" key="1">
    <citation type="journal article" date="2019" name="Int. J. Syst. Evol. Microbiol.">
        <title>The Global Catalogue of Microorganisms (GCM) 10K type strain sequencing project: providing services to taxonomists for standard genome sequencing and annotation.</title>
        <authorList>
            <consortium name="The Broad Institute Genomics Platform"/>
            <consortium name="The Broad Institute Genome Sequencing Center for Infectious Disease"/>
            <person name="Wu L."/>
            <person name="Ma J."/>
        </authorList>
    </citation>
    <scope>NUCLEOTIDE SEQUENCE [LARGE SCALE GENOMIC DNA]</scope>
    <source>
        <strain evidence="3">JCM 15313</strain>
    </source>
</reference>
<sequence length="93" mass="9732">MLPAFDDRHGPSGPQKVQCGRESGQAGADDDHVVGPSWNGTRVVRARLHGLSPLSGAVRDADSVPVSRAGSLSGAGRFQPAYRICQVTRVIAP</sequence>
<feature type="compositionally biased region" description="Basic and acidic residues" evidence="1">
    <location>
        <begin position="1"/>
        <end position="10"/>
    </location>
</feature>